<feature type="transmembrane region" description="Helical" evidence="1">
    <location>
        <begin position="706"/>
        <end position="727"/>
    </location>
</feature>
<gene>
    <name evidence="2" type="ORF">SPRG_11877</name>
</gene>
<dbReference type="KEGG" id="spar:SPRG_11877"/>
<feature type="transmembrane region" description="Helical" evidence="1">
    <location>
        <begin position="1563"/>
        <end position="1586"/>
    </location>
</feature>
<evidence type="ECO:0000313" key="2">
    <source>
        <dbReference type="EMBL" id="KDO23030.1"/>
    </source>
</evidence>
<feature type="transmembrane region" description="Helical" evidence="1">
    <location>
        <begin position="899"/>
        <end position="919"/>
    </location>
</feature>
<accession>A0A067C1M2</accession>
<feature type="transmembrane region" description="Helical" evidence="1">
    <location>
        <begin position="1444"/>
        <end position="1464"/>
    </location>
</feature>
<dbReference type="RefSeq" id="XP_012206318.1">
    <property type="nucleotide sequence ID" value="XM_012350928.1"/>
</dbReference>
<name>A0A067C1M2_SAPPC</name>
<feature type="transmembrane region" description="Helical" evidence="1">
    <location>
        <begin position="582"/>
        <end position="608"/>
    </location>
</feature>
<keyword evidence="1" id="KW-0812">Transmembrane</keyword>
<proteinExistence type="predicted"/>
<evidence type="ECO:0000256" key="1">
    <source>
        <dbReference type="SAM" id="Phobius"/>
    </source>
</evidence>
<dbReference type="GeneID" id="24133887"/>
<dbReference type="Proteomes" id="UP000030745">
    <property type="component" value="Unassembled WGS sequence"/>
</dbReference>
<feature type="transmembrane region" description="Helical" evidence="1">
    <location>
        <begin position="757"/>
        <end position="777"/>
    </location>
</feature>
<evidence type="ECO:0000313" key="3">
    <source>
        <dbReference type="Proteomes" id="UP000030745"/>
    </source>
</evidence>
<keyword evidence="1" id="KW-1133">Transmembrane helix</keyword>
<dbReference type="EMBL" id="KK583259">
    <property type="protein sequence ID" value="KDO23030.1"/>
    <property type="molecule type" value="Genomic_DNA"/>
</dbReference>
<feature type="transmembrane region" description="Helical" evidence="1">
    <location>
        <begin position="669"/>
        <end position="694"/>
    </location>
</feature>
<protein>
    <submittedName>
        <fullName evidence="2">Uncharacterized protein</fullName>
    </submittedName>
</protein>
<feature type="transmembrane region" description="Helical" evidence="1">
    <location>
        <begin position="12"/>
        <end position="33"/>
    </location>
</feature>
<feature type="transmembrane region" description="Helical" evidence="1">
    <location>
        <begin position="629"/>
        <end position="649"/>
    </location>
</feature>
<keyword evidence="3" id="KW-1185">Reference proteome</keyword>
<dbReference type="VEuPathDB" id="FungiDB:SPRG_11877"/>
<reference evidence="2 3" key="1">
    <citation type="journal article" date="2013" name="PLoS Genet.">
        <title>Distinctive expansion of potential virulence genes in the genome of the oomycete fish pathogen Saprolegnia parasitica.</title>
        <authorList>
            <person name="Jiang R.H."/>
            <person name="de Bruijn I."/>
            <person name="Haas B.J."/>
            <person name="Belmonte R."/>
            <person name="Lobach L."/>
            <person name="Christie J."/>
            <person name="van den Ackerveken G."/>
            <person name="Bottin A."/>
            <person name="Bulone V."/>
            <person name="Diaz-Moreno S.M."/>
            <person name="Dumas B."/>
            <person name="Fan L."/>
            <person name="Gaulin E."/>
            <person name="Govers F."/>
            <person name="Grenville-Briggs L.J."/>
            <person name="Horner N.R."/>
            <person name="Levin J.Z."/>
            <person name="Mammella M."/>
            <person name="Meijer H.J."/>
            <person name="Morris P."/>
            <person name="Nusbaum C."/>
            <person name="Oome S."/>
            <person name="Phillips A.J."/>
            <person name="van Rooyen D."/>
            <person name="Rzeszutek E."/>
            <person name="Saraiva M."/>
            <person name="Secombes C.J."/>
            <person name="Seidl M.F."/>
            <person name="Snel B."/>
            <person name="Stassen J.H."/>
            <person name="Sykes S."/>
            <person name="Tripathy S."/>
            <person name="van den Berg H."/>
            <person name="Vega-Arreguin J.C."/>
            <person name="Wawra S."/>
            <person name="Young S.K."/>
            <person name="Zeng Q."/>
            <person name="Dieguez-Uribeondo J."/>
            <person name="Russ C."/>
            <person name="Tyler B.M."/>
            <person name="van West P."/>
        </authorList>
    </citation>
    <scope>NUCLEOTIDE SEQUENCE [LARGE SCALE GENOMIC DNA]</scope>
    <source>
        <strain evidence="2 3">CBS 223.65</strain>
    </source>
</reference>
<keyword evidence="1" id="KW-0472">Membrane</keyword>
<organism evidence="2 3">
    <name type="scientific">Saprolegnia parasitica (strain CBS 223.65)</name>
    <dbReference type="NCBI Taxonomy" id="695850"/>
    <lineage>
        <taxon>Eukaryota</taxon>
        <taxon>Sar</taxon>
        <taxon>Stramenopiles</taxon>
        <taxon>Oomycota</taxon>
        <taxon>Saprolegniomycetes</taxon>
        <taxon>Saprolegniales</taxon>
        <taxon>Saprolegniaceae</taxon>
        <taxon>Saprolegnia</taxon>
    </lineage>
</organism>
<sequence>MASQAALSSRQRAVAVCGVVYVLLSLVGGVWYLRLLGPSFANDLWWAHYNISGHQAYLVDLVNQLLLTHDNGTVDPFAAAAVLPKTYLSPESSTHVFSSDIRAFTLGRLTSLEYAVPQLRDLGAYWALRMNTQHCWMDFNKTFQVAHTLGRQRRCERFYATNGAVFIEAMLRNQNIPDFLALWGVTGQRFNVAYYRGLVETARGQAFWAQVTSVTTSVIDEIAYWRSFNVSHFALQWQNRWGPSITETIVMENALGMQKQIILKALDQVTGPWSSQTMHWIPIQDTFNAQAMNRSFLQGTSRYFGANNSALGLSAISLEVYRGIADAQGNLEGVARVFHDTIGPYLSIDLRLCLPPASLVGLYNHFQQVVMDHVRGSEAAMTAFLALPETTTFLPTPLAWTNMTFFGGNPMCSSGVPTPFVQQSFDFYDTCAQLAPLSLRLTRLSMLFGLLVTPRTALPDICATTSTPNWCALSPASSLLASVSIPSEMLRLQRDAFNDVRAMNVGLVQFVAAGNSSHIALDHVPLVDWPFFGHHIVFEWAAGLREVLFIEGDVGAVTVVSNAYAGQPYITSNTSFETATTALLYLVQVTTGLLLFVGVLTMVYVTLFARGRVLGLNLFRFNRLVGAVWIGRPLVVLRGISALLLLSSAQVSLQVTPLGTTLAPHPRSIGNAMVIAGEATWLTYVINDVLIVLLPRDVTTQYSPRSTCLVWLSLVVLEMASPVPLTITLDRQCVGNDMDYGLLCTSGVISVGSYTRLLTLISIHVSVVIITVVASLLGRRRPPADVDTEPSLHFSSATALFATPMAADFDGATFDLVTCVLCGLVPVWFQSESYVFNLKLWHFVADCTQKARHLKVFRPPSINAYTMIHVAGPRKEEIRATLKKPSKILWMTKQRSNRLVAFLALGHTVFAVVSSVSYFQVSQVHLANDYYWANFNVTGAHAFFANWLNEQLVLGLSTTALELDAPSITLPGAFAAPSAAVSAPNNYGAMLQHTQLTTIEVAIAGLRASDACMAPWIFSPYCFLDFDRTFEVAYSTARQARCHASMRANGAVYLESLLRNIDFRDWTACWGSAFETAFARDLRGSVAGQKWLDMVSASPLPLSVEVTYWRQQGVERYDTQWQNYKRIGVMNSYSITNAYGASHPLTLMQLNGAYRVDSQTTYKMYWSLANDLSAIMRNSSGIGGRSLLRSSSHFAFLNTTLQAVLIANGTLTSPLQNGLEVVSQRLGPFGTVDMIYMRVPPLIASYGGSLLCPEFSAPKSVTSGFSSMLAFDLSCIAASPVVSRSILTSQSFIASAILSGLSAATPPVNMSQVCAYDPTSLASCLLTLQQSLDFIQIYMPASHALPVPSTHALVQALDIEFMLYAKVNGSLQLLHTNVLDPADPGFHFYGWTYLYDWVLGRREVISFQGDASRLNLLSDYQLPLAQQVQASNLAANLVLYFRAGVQYVTVMMLLVSAVAVGYMLRSPTCFQGSNLFKLNRVGGLVWVGRPLLFLRSATAICLLCTSGVDLHFSGYLSYFQVEPAPWYKVLLAAWEVSWFVAVVDDILLVATQEYASYFVFPNLLVVCAVVAILSGVSPVAVALHVAPKCVYAEMDFNVVCESANIAIGDPSRFGTLLLIMGTSHIVSYSLAKRMVGPKPSSPVHSLLLSLGARYHFNHTARIVHGVYYLDRASAALNGILTYKLGSTMFAFDIKLWRFFAAPIRNAVDVPGLDQATLNASFPLAE</sequence>